<evidence type="ECO:0000256" key="1">
    <source>
        <dbReference type="ARBA" id="ARBA00022723"/>
    </source>
</evidence>
<organism evidence="6 7">
    <name type="scientific">Halorubrum distributum JCM 10247</name>
    <dbReference type="NCBI Taxonomy" id="1227486"/>
    <lineage>
        <taxon>Archaea</taxon>
        <taxon>Methanobacteriati</taxon>
        <taxon>Methanobacteriota</taxon>
        <taxon>Stenosarchaea group</taxon>
        <taxon>Halobacteria</taxon>
        <taxon>Halobacteriales</taxon>
        <taxon>Haloferacaceae</taxon>
        <taxon>Halorubrum</taxon>
        <taxon>Halorubrum distributum group</taxon>
    </lineage>
</organism>
<comment type="caution">
    <text evidence="6">The sequence shown here is derived from an EMBL/GenBank/DDBJ whole genome shotgun (WGS) entry which is preliminary data.</text>
</comment>
<sequence>MSSDDVSRRAFMRTAGGAAAAAGAATATAGTAAAQEVEPDWPSATKGNVGSYTDARGQDSVTISVGAGDQGLAFDPTLVWVDEGTTITWEWTGNGGNHNVQTVDGGGPASLDSGDPVGEEGTGNGGNHNVQTVDGGGPASLDSGDPVGEEGATYEYETSSEDAGITHYHCVPHTAVGMHAGLAVGEDIATVEVGGGGSDAVFVPDAARALGIATFIAMVSTLGLAFVFMKYGGTITRQDQA</sequence>
<dbReference type="Gene3D" id="2.60.40.420">
    <property type="entry name" value="Cupredoxins - blue copper proteins"/>
    <property type="match status" value="1"/>
</dbReference>
<keyword evidence="4" id="KW-1133">Transmembrane helix</keyword>
<feature type="compositionally biased region" description="Polar residues" evidence="3">
    <location>
        <begin position="90"/>
        <end position="102"/>
    </location>
</feature>
<dbReference type="GO" id="GO:0005507">
    <property type="term" value="F:copper ion binding"/>
    <property type="evidence" value="ECO:0007669"/>
    <property type="project" value="InterPro"/>
</dbReference>
<dbReference type="EMBL" id="AOIW01000040">
    <property type="protein sequence ID" value="ELZ34606.1"/>
    <property type="molecule type" value="Genomic_DNA"/>
</dbReference>
<dbReference type="Pfam" id="PF00127">
    <property type="entry name" value="Copper-bind"/>
    <property type="match status" value="1"/>
</dbReference>
<name>M0DGJ2_9EURY</name>
<dbReference type="InterPro" id="IPR000923">
    <property type="entry name" value="BlueCu_1"/>
</dbReference>
<keyword evidence="4" id="KW-0812">Transmembrane</keyword>
<dbReference type="PATRIC" id="fig|1227486.3.peg.1003"/>
<evidence type="ECO:0000256" key="3">
    <source>
        <dbReference type="SAM" id="MobiDB-lite"/>
    </source>
</evidence>
<evidence type="ECO:0000313" key="6">
    <source>
        <dbReference type="EMBL" id="ELZ34606.1"/>
    </source>
</evidence>
<feature type="domain" description="Blue (type 1) copper" evidence="5">
    <location>
        <begin position="62"/>
        <end position="184"/>
    </location>
</feature>
<reference evidence="6 7" key="1">
    <citation type="journal article" date="2014" name="PLoS Genet.">
        <title>Phylogenetically driven sequencing of extremely halophilic archaea reveals strategies for static and dynamic osmo-response.</title>
        <authorList>
            <person name="Becker E.A."/>
            <person name="Seitzer P.M."/>
            <person name="Tritt A."/>
            <person name="Larsen D."/>
            <person name="Krusor M."/>
            <person name="Yao A.I."/>
            <person name="Wu D."/>
            <person name="Madern D."/>
            <person name="Eisen J.A."/>
            <person name="Darling A.E."/>
            <person name="Facciotti M.T."/>
        </authorList>
    </citation>
    <scope>NUCLEOTIDE SEQUENCE [LARGE SCALE GENOMIC DNA]</scope>
    <source>
        <strain evidence="6 7">JCM 10247</strain>
    </source>
</reference>
<protein>
    <submittedName>
        <fullName evidence="6">Blue (Type 1) copper domain protein</fullName>
    </submittedName>
</protein>
<evidence type="ECO:0000256" key="4">
    <source>
        <dbReference type="SAM" id="Phobius"/>
    </source>
</evidence>
<feature type="transmembrane region" description="Helical" evidence="4">
    <location>
        <begin position="209"/>
        <end position="229"/>
    </location>
</feature>
<dbReference type="Proteomes" id="UP000011572">
    <property type="component" value="Unassembled WGS sequence"/>
</dbReference>
<keyword evidence="1" id="KW-0479">Metal-binding</keyword>
<keyword evidence="4" id="KW-0472">Membrane</keyword>
<dbReference type="InterPro" id="IPR008972">
    <property type="entry name" value="Cupredoxin"/>
</dbReference>
<keyword evidence="2" id="KW-0186">Copper</keyword>
<evidence type="ECO:0000313" key="7">
    <source>
        <dbReference type="Proteomes" id="UP000011572"/>
    </source>
</evidence>
<dbReference type="RefSeq" id="WP_007344809.1">
    <property type="nucleotide sequence ID" value="NZ_AOIW01000040.1"/>
</dbReference>
<evidence type="ECO:0000256" key="2">
    <source>
        <dbReference type="ARBA" id="ARBA00023008"/>
    </source>
</evidence>
<dbReference type="SUPFAM" id="SSF49503">
    <property type="entry name" value="Cupredoxins"/>
    <property type="match status" value="1"/>
</dbReference>
<dbReference type="InterPro" id="IPR006311">
    <property type="entry name" value="TAT_signal"/>
</dbReference>
<gene>
    <name evidence="6" type="ORF">C473_05442</name>
</gene>
<evidence type="ECO:0000259" key="5">
    <source>
        <dbReference type="Pfam" id="PF00127"/>
    </source>
</evidence>
<dbReference type="AlphaFoldDB" id="M0DGJ2"/>
<feature type="region of interest" description="Disordered" evidence="3">
    <location>
        <begin position="90"/>
        <end position="159"/>
    </location>
</feature>
<dbReference type="GO" id="GO:0009055">
    <property type="term" value="F:electron transfer activity"/>
    <property type="evidence" value="ECO:0007669"/>
    <property type="project" value="InterPro"/>
</dbReference>
<accession>M0DGJ2</accession>
<proteinExistence type="predicted"/>
<dbReference type="PROSITE" id="PS51318">
    <property type="entry name" value="TAT"/>
    <property type="match status" value="1"/>
</dbReference>